<dbReference type="Gene3D" id="3.30.1120.70">
    <property type="match status" value="1"/>
</dbReference>
<gene>
    <name evidence="2" type="ORF">RF007C_02645</name>
</gene>
<dbReference type="NCBIfam" id="TIGR01537">
    <property type="entry name" value="portal_HK97"/>
    <property type="match status" value="1"/>
</dbReference>
<comment type="caution">
    <text evidence="2">The sequence shown here is derived from an EMBL/GenBank/DDBJ whole genome shotgun (WGS) entry which is preliminary data.</text>
</comment>
<dbReference type="eggNOG" id="COG4695">
    <property type="taxonomic scope" value="Bacteria"/>
</dbReference>
<accession>W7US00</accession>
<dbReference type="Pfam" id="PF04860">
    <property type="entry name" value="Phage_portal"/>
    <property type="match status" value="1"/>
</dbReference>
<dbReference type="AlphaFoldDB" id="W7US00"/>
<sequence length="456" mass="52083">MGLLSWLGINKPRDAPSLPDIRDNVRDSGNLFVFGMTHSGERVDERTAMQIVTVYACVRLLSNTIAGLPLHLYRYTGAGEDKERATDHPLYKILYRQPNPEMSSFSFWEALMCHLLLWGNAYAQIVRDGKNEILGLYPLLPENMEIDRDPKSGDLFYTYHAYTDEKPGEHDKDIIFQRDEILHIPGLGFNGLVGFSPIAMMKNALGAAMAVERYGSAFFKNGAQPAGVLEHPGVLKNPEKIRENWTRVYGGSRNAHRIAVLEEGMQYKPISLPPEDSQFLSTREFDVEEICRMFQVPPHLVQDLKRSTFNNIEHQGIAFVQYSLMPWIIRIEKGIIKDLLLEEEQDVYFPKFNVDGLMRGDYQSRMNAYAIGVGNGFMSPNDVRRLENMDLIPHDLGGDDYYLNGSYNKLQDAGAAYDLDEPEQTDTEEQDEPDEESTDDRFLRKRRRKKVRNGGM</sequence>
<keyword evidence="3" id="KW-1185">Reference proteome</keyword>
<dbReference type="InterPro" id="IPR006944">
    <property type="entry name" value="Phage/GTA_portal"/>
</dbReference>
<dbReference type="InterPro" id="IPR006427">
    <property type="entry name" value="Portal_HK97"/>
</dbReference>
<proteinExistence type="predicted"/>
<reference evidence="2 3" key="1">
    <citation type="journal article" date="2014" name="PLoS ONE">
        <title>Rumen cellulosomics: divergent fiber-degrading strategies revealed by comparative genome-wide analysis of six ruminococcal strains.</title>
        <authorList>
            <person name="Dassa B."/>
            <person name="Borovok I."/>
            <person name="Ruimy-Israeli V."/>
            <person name="Lamed R."/>
            <person name="Flint H.J."/>
            <person name="Duncan S.H."/>
            <person name="Henrissat B."/>
            <person name="Coutinho P."/>
            <person name="Morrison M."/>
            <person name="Mosoni P."/>
            <person name="Yeoman C.J."/>
            <person name="White B.A."/>
            <person name="Bayer E.A."/>
        </authorList>
    </citation>
    <scope>NUCLEOTIDE SEQUENCE [LARGE SCALE GENOMIC DNA]</scope>
    <source>
        <strain evidence="2 3">007c</strain>
    </source>
</reference>
<name>W7US00_RUMFL</name>
<feature type="compositionally biased region" description="Basic residues" evidence="1">
    <location>
        <begin position="443"/>
        <end position="456"/>
    </location>
</feature>
<organism evidence="2 3">
    <name type="scientific">Ruminococcus flavefaciens 007c</name>
    <dbReference type="NCBI Taxonomy" id="1341157"/>
    <lineage>
        <taxon>Bacteria</taxon>
        <taxon>Bacillati</taxon>
        <taxon>Bacillota</taxon>
        <taxon>Clostridia</taxon>
        <taxon>Eubacteriales</taxon>
        <taxon>Oscillospiraceae</taxon>
        <taxon>Ruminococcus</taxon>
    </lineage>
</organism>
<evidence type="ECO:0000313" key="2">
    <source>
        <dbReference type="EMBL" id="EWM54144.1"/>
    </source>
</evidence>
<evidence type="ECO:0000313" key="3">
    <source>
        <dbReference type="Proteomes" id="UP000019365"/>
    </source>
</evidence>
<dbReference type="RefSeq" id="WP_037298044.1">
    <property type="nucleotide sequence ID" value="NZ_ATAX01000017.1"/>
</dbReference>
<feature type="region of interest" description="Disordered" evidence="1">
    <location>
        <begin position="414"/>
        <end position="456"/>
    </location>
</feature>
<feature type="compositionally biased region" description="Acidic residues" evidence="1">
    <location>
        <begin position="418"/>
        <end position="438"/>
    </location>
</feature>
<dbReference type="Gene3D" id="1.20.1270.210">
    <property type="match status" value="1"/>
</dbReference>
<dbReference type="Proteomes" id="UP000019365">
    <property type="component" value="Unassembled WGS sequence"/>
</dbReference>
<dbReference type="OrthoDB" id="9765386at2"/>
<dbReference type="Gene3D" id="3.40.140.120">
    <property type="match status" value="1"/>
</dbReference>
<dbReference type="PATRIC" id="fig|1341157.4.peg.1169"/>
<protein>
    <submittedName>
        <fullName evidence="2">Portal protein</fullName>
    </submittedName>
</protein>
<dbReference type="EMBL" id="ATAX01000017">
    <property type="protein sequence ID" value="EWM54144.1"/>
    <property type="molecule type" value="Genomic_DNA"/>
</dbReference>
<evidence type="ECO:0000256" key="1">
    <source>
        <dbReference type="SAM" id="MobiDB-lite"/>
    </source>
</evidence>